<accession>A0A8J5MU04</accession>
<comment type="caution">
    <text evidence="2">Lacks conserved residue(s) required for the propagation of feature annotation.</text>
</comment>
<feature type="transmembrane region" description="Helical" evidence="3">
    <location>
        <begin position="113"/>
        <end position="136"/>
    </location>
</feature>
<evidence type="ECO:0000259" key="4">
    <source>
        <dbReference type="PROSITE" id="PS01180"/>
    </source>
</evidence>
<keyword evidence="3" id="KW-1133">Transmembrane helix</keyword>
<organism evidence="5 6">
    <name type="scientific">Homarus americanus</name>
    <name type="common">American lobster</name>
    <dbReference type="NCBI Taxonomy" id="6706"/>
    <lineage>
        <taxon>Eukaryota</taxon>
        <taxon>Metazoa</taxon>
        <taxon>Ecdysozoa</taxon>
        <taxon>Arthropoda</taxon>
        <taxon>Crustacea</taxon>
        <taxon>Multicrustacea</taxon>
        <taxon>Malacostraca</taxon>
        <taxon>Eumalacostraca</taxon>
        <taxon>Eucarida</taxon>
        <taxon>Decapoda</taxon>
        <taxon>Pleocyemata</taxon>
        <taxon>Astacidea</taxon>
        <taxon>Nephropoidea</taxon>
        <taxon>Nephropidae</taxon>
        <taxon>Homarus</taxon>
    </lineage>
</organism>
<evidence type="ECO:0000256" key="2">
    <source>
        <dbReference type="PROSITE-ProRule" id="PRU00059"/>
    </source>
</evidence>
<dbReference type="SUPFAM" id="SSF49854">
    <property type="entry name" value="Spermadhesin, CUB domain"/>
    <property type="match status" value="1"/>
</dbReference>
<dbReference type="Proteomes" id="UP000747542">
    <property type="component" value="Unassembled WGS sequence"/>
</dbReference>
<feature type="domain" description="CUB" evidence="4">
    <location>
        <begin position="277"/>
        <end position="308"/>
    </location>
</feature>
<keyword evidence="3" id="KW-0472">Membrane</keyword>
<sequence length="308" mass="35232">MLPDVDYKAAQTRKRIRKKVPNDGGAPEVYLNDRDKFRITTFYTIIDKLETEMRRRGEIYKEIAERFSFLSDVPHNATSSSTEIERYSQCCQKLTDAYLEDFNTNFSAELQQFHLYGVVVVVATMVAGAALAWPITRHENSTIYYMMCGDKLHIILEEKEELIVNFDSDNQTLVEGECLADLRVAVKDTGIKKYGMQVEGEMDLEDPDNGELCTSSYLRVTDVDDLEDETGRINKFCNKDSIDFETIEDLVTLELSLKDIGKNKGQFMVKLMPHCLCGGLIDKTEGEIKTPLYPRPYPNILCIWVIKV</sequence>
<keyword evidence="1" id="KW-1015">Disulfide bond</keyword>
<dbReference type="PROSITE" id="PS01180">
    <property type="entry name" value="CUB"/>
    <property type="match status" value="1"/>
</dbReference>
<dbReference type="InterPro" id="IPR035914">
    <property type="entry name" value="Sperma_CUB_dom_sf"/>
</dbReference>
<keyword evidence="3" id="KW-0812">Transmembrane</keyword>
<gene>
    <name evidence="5" type="ORF">Hamer_G014447</name>
</gene>
<comment type="caution">
    <text evidence="5">The sequence shown here is derived from an EMBL/GenBank/DDBJ whole genome shotgun (WGS) entry which is preliminary data.</text>
</comment>
<dbReference type="AlphaFoldDB" id="A0A8J5MU04"/>
<keyword evidence="6" id="KW-1185">Reference proteome</keyword>
<reference evidence="5" key="1">
    <citation type="journal article" date="2021" name="Sci. Adv.">
        <title>The American lobster genome reveals insights on longevity, neural, and immune adaptations.</title>
        <authorList>
            <person name="Polinski J.M."/>
            <person name="Zimin A.V."/>
            <person name="Clark K.F."/>
            <person name="Kohn A.B."/>
            <person name="Sadowski N."/>
            <person name="Timp W."/>
            <person name="Ptitsyn A."/>
            <person name="Khanna P."/>
            <person name="Romanova D.Y."/>
            <person name="Williams P."/>
            <person name="Greenwood S.J."/>
            <person name="Moroz L.L."/>
            <person name="Walt D.R."/>
            <person name="Bodnar A.G."/>
        </authorList>
    </citation>
    <scope>NUCLEOTIDE SEQUENCE</scope>
    <source>
        <strain evidence="5">GMGI-L3</strain>
    </source>
</reference>
<evidence type="ECO:0000313" key="6">
    <source>
        <dbReference type="Proteomes" id="UP000747542"/>
    </source>
</evidence>
<proteinExistence type="predicted"/>
<dbReference type="InterPro" id="IPR000859">
    <property type="entry name" value="CUB_dom"/>
</dbReference>
<dbReference type="EMBL" id="JAHLQT010026055">
    <property type="protein sequence ID" value="KAG7163988.1"/>
    <property type="molecule type" value="Genomic_DNA"/>
</dbReference>
<evidence type="ECO:0000256" key="1">
    <source>
        <dbReference type="ARBA" id="ARBA00023157"/>
    </source>
</evidence>
<evidence type="ECO:0000256" key="3">
    <source>
        <dbReference type="SAM" id="Phobius"/>
    </source>
</evidence>
<name>A0A8J5MU04_HOMAM</name>
<evidence type="ECO:0000313" key="5">
    <source>
        <dbReference type="EMBL" id="KAG7163988.1"/>
    </source>
</evidence>
<protein>
    <recommendedName>
        <fullName evidence="4">CUB domain-containing protein</fullName>
    </recommendedName>
</protein>